<dbReference type="PANTHER" id="PTHR43792:SF8">
    <property type="entry name" value="[RIBOSOMAL PROTEIN US5]-ALANINE N-ACETYLTRANSFERASE"/>
    <property type="match status" value="1"/>
</dbReference>
<dbReference type="SUPFAM" id="SSF55729">
    <property type="entry name" value="Acyl-CoA N-acyltransferases (Nat)"/>
    <property type="match status" value="1"/>
</dbReference>
<keyword evidence="2" id="KW-0012">Acyltransferase</keyword>
<dbReference type="InterPro" id="IPR000182">
    <property type="entry name" value="GNAT_dom"/>
</dbReference>
<organism evidence="5 6">
    <name type="scientific">Allosphingosinicella indica</name>
    <dbReference type="NCBI Taxonomy" id="941907"/>
    <lineage>
        <taxon>Bacteria</taxon>
        <taxon>Pseudomonadati</taxon>
        <taxon>Pseudomonadota</taxon>
        <taxon>Alphaproteobacteria</taxon>
        <taxon>Sphingomonadales</taxon>
        <taxon>Sphingomonadaceae</taxon>
        <taxon>Allosphingosinicella</taxon>
    </lineage>
</organism>
<dbReference type="RefSeq" id="WP_085217409.1">
    <property type="nucleotide sequence ID" value="NZ_LT840185.1"/>
</dbReference>
<feature type="domain" description="N-acetyltransferase" evidence="4">
    <location>
        <begin position="8"/>
        <end position="164"/>
    </location>
</feature>
<accession>A0A1X7G0P0</accession>
<dbReference type="PANTHER" id="PTHR43792">
    <property type="entry name" value="GNAT FAMILY, PUTATIVE (AFU_ORTHOLOGUE AFUA_3G00765)-RELATED-RELATED"/>
    <property type="match status" value="1"/>
</dbReference>
<evidence type="ECO:0000256" key="3">
    <source>
        <dbReference type="ARBA" id="ARBA00038502"/>
    </source>
</evidence>
<proteinExistence type="inferred from homology"/>
<dbReference type="PROSITE" id="PS51186">
    <property type="entry name" value="GNAT"/>
    <property type="match status" value="1"/>
</dbReference>
<name>A0A1X7G0P0_9SPHN</name>
<dbReference type="OrthoDB" id="9804153at2"/>
<evidence type="ECO:0000313" key="5">
    <source>
        <dbReference type="EMBL" id="SMF61557.1"/>
    </source>
</evidence>
<evidence type="ECO:0000256" key="2">
    <source>
        <dbReference type="ARBA" id="ARBA00023315"/>
    </source>
</evidence>
<dbReference type="Proteomes" id="UP000192934">
    <property type="component" value="Chromosome I"/>
</dbReference>
<dbReference type="GO" id="GO:0016747">
    <property type="term" value="F:acyltransferase activity, transferring groups other than amino-acyl groups"/>
    <property type="evidence" value="ECO:0007669"/>
    <property type="project" value="InterPro"/>
</dbReference>
<keyword evidence="1 5" id="KW-0808">Transferase</keyword>
<dbReference type="AlphaFoldDB" id="A0A1X7G0P0"/>
<evidence type="ECO:0000313" key="6">
    <source>
        <dbReference type="Proteomes" id="UP000192934"/>
    </source>
</evidence>
<evidence type="ECO:0000259" key="4">
    <source>
        <dbReference type="PROSITE" id="PS51186"/>
    </source>
</evidence>
<keyword evidence="6" id="KW-1185">Reference proteome</keyword>
<dbReference type="Pfam" id="PF13302">
    <property type="entry name" value="Acetyltransf_3"/>
    <property type="match status" value="1"/>
</dbReference>
<dbReference type="InterPro" id="IPR016181">
    <property type="entry name" value="Acyl_CoA_acyltransferase"/>
</dbReference>
<dbReference type="Gene3D" id="3.40.630.30">
    <property type="match status" value="1"/>
</dbReference>
<dbReference type="EMBL" id="LT840185">
    <property type="protein sequence ID" value="SMF61557.1"/>
    <property type="molecule type" value="Genomic_DNA"/>
</dbReference>
<sequence>MFARTPRLLLRPGWAEDAPALAAAIADEAIVRNLASPPWPYSLNDAEAWLTRDRDAHEPALLVFRRTAGAPQLIGAAGFGPMPDGRIELGYWIARRHWGLGYATEAAEAMIANARDTLRLNRLYAGHFTDNPASGRVLEKLGFVATGQIAQRYSVARRGAAPCREFVRDLTAAAAPCDQEAACRQAA</sequence>
<evidence type="ECO:0000256" key="1">
    <source>
        <dbReference type="ARBA" id="ARBA00022679"/>
    </source>
</evidence>
<comment type="similarity">
    <text evidence="3">Belongs to the acetyltransferase family. RimJ subfamily.</text>
</comment>
<dbReference type="STRING" id="941907.SAMN06295910_0548"/>
<protein>
    <submittedName>
        <fullName evidence="5">Protein N-acetyltransferase, RimJ/RimL family</fullName>
    </submittedName>
</protein>
<gene>
    <name evidence="5" type="ORF">SAMN06295910_0548</name>
</gene>
<dbReference type="InterPro" id="IPR051531">
    <property type="entry name" value="N-acetyltransferase"/>
</dbReference>
<reference evidence="6" key="1">
    <citation type="submission" date="2017-04" db="EMBL/GenBank/DDBJ databases">
        <authorList>
            <person name="Varghese N."/>
            <person name="Submissions S."/>
        </authorList>
    </citation>
    <scope>NUCLEOTIDE SEQUENCE [LARGE SCALE GENOMIC DNA]</scope>
    <source>
        <strain evidence="6">Dd16</strain>
    </source>
</reference>